<proteinExistence type="inferred from homology"/>
<evidence type="ECO:0000259" key="8">
    <source>
        <dbReference type="Pfam" id="PF05504"/>
    </source>
</evidence>
<evidence type="ECO:0000256" key="4">
    <source>
        <dbReference type="ARBA" id="ARBA00022729"/>
    </source>
</evidence>
<gene>
    <name evidence="10" type="primary">gerBC_7</name>
    <name evidence="10" type="ORF">PAESOLCIP111_02944</name>
</gene>
<dbReference type="RefSeq" id="WP_218092708.1">
    <property type="nucleotide sequence ID" value="NZ_CAJVAS010000011.1"/>
</dbReference>
<accession>A0A916K326</accession>
<dbReference type="PROSITE" id="PS51257">
    <property type="entry name" value="PROKAR_LIPOPROTEIN"/>
    <property type="match status" value="1"/>
</dbReference>
<protein>
    <submittedName>
        <fullName evidence="10">Spore germination protein B3</fullName>
    </submittedName>
</protein>
<dbReference type="InterPro" id="IPR046953">
    <property type="entry name" value="Spore_GerAC-like_C"/>
</dbReference>
<dbReference type="GO" id="GO:0009847">
    <property type="term" value="P:spore germination"/>
    <property type="evidence" value="ECO:0007669"/>
    <property type="project" value="InterPro"/>
</dbReference>
<evidence type="ECO:0000313" key="11">
    <source>
        <dbReference type="Proteomes" id="UP000693672"/>
    </source>
</evidence>
<dbReference type="NCBIfam" id="TIGR02887">
    <property type="entry name" value="spore_ger_x_C"/>
    <property type="match status" value="1"/>
</dbReference>
<dbReference type="PANTHER" id="PTHR35789:SF1">
    <property type="entry name" value="SPORE GERMINATION PROTEIN B3"/>
    <property type="match status" value="1"/>
</dbReference>
<feature type="domain" description="Spore germination GerAC-like C-terminal" evidence="8">
    <location>
        <begin position="203"/>
        <end position="360"/>
    </location>
</feature>
<dbReference type="AlphaFoldDB" id="A0A916K326"/>
<evidence type="ECO:0000256" key="5">
    <source>
        <dbReference type="ARBA" id="ARBA00023136"/>
    </source>
</evidence>
<comment type="caution">
    <text evidence="10">The sequence shown here is derived from an EMBL/GenBank/DDBJ whole genome shotgun (WGS) entry which is preliminary data.</text>
</comment>
<evidence type="ECO:0000256" key="6">
    <source>
        <dbReference type="ARBA" id="ARBA00023139"/>
    </source>
</evidence>
<sequence>MPRFRCFLALMAVVLLTGCGFKDLDKRFFVLGVGIDRTGSESTPFKVTLKLGIPSSKIEPGNSKYQIISQESNTIAEAVRLLKSKIDKELDFGHAKIVLIGESLARSGVREPLDWFFRRRDIQSIAYFAVSAPSAESVLALSPKSERLPANALFLTFDQEGTESSYIITEYLFDFYRRLNEPGLDPYMPIIEPLNEETYMINRIALFDKERMVGTLNPGETRVLNELMRGFDKVDINTNSNDFEFVLAVDRFKAGYRIVARPDGKPRIDYRVSMTGIAEESKKPLYHTDWEKAEQAVAAGISRRIVLLLTKLQKLHVDPIGFGLRYRAMHSQPNAWEEWNALYPELEFRANVAVKLKGTGVIN</sequence>
<organism evidence="10 11">
    <name type="scientific">Paenibacillus solanacearum</name>
    <dbReference type="NCBI Taxonomy" id="2048548"/>
    <lineage>
        <taxon>Bacteria</taxon>
        <taxon>Bacillati</taxon>
        <taxon>Bacillota</taxon>
        <taxon>Bacilli</taxon>
        <taxon>Bacillales</taxon>
        <taxon>Paenibacillaceae</taxon>
        <taxon>Paenibacillus</taxon>
    </lineage>
</organism>
<reference evidence="10" key="1">
    <citation type="submission" date="2021-06" db="EMBL/GenBank/DDBJ databases">
        <authorList>
            <person name="Criscuolo A."/>
        </authorList>
    </citation>
    <scope>NUCLEOTIDE SEQUENCE</scope>
    <source>
        <strain evidence="10">CIP111600</strain>
    </source>
</reference>
<evidence type="ECO:0000256" key="1">
    <source>
        <dbReference type="ARBA" id="ARBA00004635"/>
    </source>
</evidence>
<comment type="subcellular location">
    <subcellularLocation>
        <location evidence="1">Membrane</location>
        <topology evidence="1">Lipid-anchor</topology>
    </subcellularLocation>
</comment>
<keyword evidence="11" id="KW-1185">Reference proteome</keyword>
<dbReference type="InterPro" id="IPR057336">
    <property type="entry name" value="GerAC_N"/>
</dbReference>
<keyword evidence="4" id="KW-0732">Signal</keyword>
<dbReference type="PANTHER" id="PTHR35789">
    <property type="entry name" value="SPORE GERMINATION PROTEIN B3"/>
    <property type="match status" value="1"/>
</dbReference>
<name>A0A916K326_9BACL</name>
<dbReference type="EMBL" id="CAJVAS010000011">
    <property type="protein sequence ID" value="CAG7627702.1"/>
    <property type="molecule type" value="Genomic_DNA"/>
</dbReference>
<keyword evidence="3" id="KW-0309">Germination</keyword>
<evidence type="ECO:0000256" key="3">
    <source>
        <dbReference type="ARBA" id="ARBA00022544"/>
    </source>
</evidence>
<evidence type="ECO:0000256" key="2">
    <source>
        <dbReference type="ARBA" id="ARBA00007886"/>
    </source>
</evidence>
<keyword evidence="6" id="KW-0564">Palmitate</keyword>
<dbReference type="GO" id="GO:0016020">
    <property type="term" value="C:membrane"/>
    <property type="evidence" value="ECO:0007669"/>
    <property type="project" value="UniProtKB-SubCell"/>
</dbReference>
<keyword evidence="7" id="KW-0449">Lipoprotein</keyword>
<dbReference type="Pfam" id="PF25198">
    <property type="entry name" value="Spore_GerAC_N"/>
    <property type="match status" value="1"/>
</dbReference>
<keyword evidence="5" id="KW-0472">Membrane</keyword>
<feature type="domain" description="Spore germination protein N-terminal" evidence="9">
    <location>
        <begin position="22"/>
        <end position="192"/>
    </location>
</feature>
<dbReference type="Pfam" id="PF05504">
    <property type="entry name" value="Spore_GerAC"/>
    <property type="match status" value="1"/>
</dbReference>
<dbReference type="InterPro" id="IPR008844">
    <property type="entry name" value="Spore_GerAC-like"/>
</dbReference>
<dbReference type="Proteomes" id="UP000693672">
    <property type="component" value="Unassembled WGS sequence"/>
</dbReference>
<evidence type="ECO:0000313" key="10">
    <source>
        <dbReference type="EMBL" id="CAG7627702.1"/>
    </source>
</evidence>
<evidence type="ECO:0000259" key="9">
    <source>
        <dbReference type="Pfam" id="PF25198"/>
    </source>
</evidence>
<comment type="similarity">
    <text evidence="2">Belongs to the GerABKC lipoprotein family.</text>
</comment>
<evidence type="ECO:0000256" key="7">
    <source>
        <dbReference type="ARBA" id="ARBA00023288"/>
    </source>
</evidence>